<dbReference type="InterPro" id="IPR018389">
    <property type="entry name" value="DctP_fam"/>
</dbReference>
<dbReference type="Pfam" id="PF03480">
    <property type="entry name" value="DctP"/>
    <property type="match status" value="1"/>
</dbReference>
<keyword evidence="3" id="KW-1185">Reference proteome</keyword>
<keyword evidence="1" id="KW-0732">Signal</keyword>
<dbReference type="PANTHER" id="PTHR33376">
    <property type="match status" value="1"/>
</dbReference>
<sequence>MIDGVTRLTYATPYSPGHPFSRADQTWMKFVAQRSGGSLALRPLWSGSLLSSDQSMEELRHGVADIGLITPIYVKGGAHLLRIQAGFYSGVRTVEDQVSLYRCMEQSSPQFAVELKGLKVLAVQGGNMPSLITRNHPVKSLADLKGLRLRIPSELSEVTKALGADPVNMPMGEVYSALAKGIIDGVVAPADTFRALHFSEVAKFYWPLEIARGAYPARAMTLKRFESLAPEQRAVLDEGIAVWEAALADEIRKAQAAGLKAAAAEGVQTFPVSPEDQVTFNALYLKVAQRNAGHLSRYGIDGTAVFNAGRASLHPDGSISCPVRT</sequence>
<dbReference type="NCBIfam" id="NF037995">
    <property type="entry name" value="TRAP_S1"/>
    <property type="match status" value="1"/>
</dbReference>
<dbReference type="PANTHER" id="PTHR33376:SF5">
    <property type="entry name" value="EXTRACYTOPLASMIC SOLUTE RECEPTOR PROTEIN"/>
    <property type="match status" value="1"/>
</dbReference>
<dbReference type="InterPro" id="IPR038404">
    <property type="entry name" value="TRAP_DctP_sf"/>
</dbReference>
<dbReference type="eggNOG" id="COG1638">
    <property type="taxonomic scope" value="Bacteria"/>
</dbReference>
<dbReference type="Proteomes" id="UP000006512">
    <property type="component" value="Unassembled WGS sequence"/>
</dbReference>
<protein>
    <submittedName>
        <fullName evidence="2">Bacterial extracellular solute-binding protein, family 7 family protein</fullName>
    </submittedName>
</protein>
<gene>
    <name evidence="2" type="ORF">ABI_44890</name>
</gene>
<dbReference type="GO" id="GO:0055085">
    <property type="term" value="P:transmembrane transport"/>
    <property type="evidence" value="ECO:0007669"/>
    <property type="project" value="InterPro"/>
</dbReference>
<proteinExistence type="predicted"/>
<reference evidence="3" key="1">
    <citation type="submission" date="2011-03" db="EMBL/GenBank/DDBJ databases">
        <title>Draft genome sequence of Brevundimonas diminuta.</title>
        <authorList>
            <person name="Brown P.J.B."/>
            <person name="Buechlein A."/>
            <person name="Hemmerich C."/>
            <person name="Brun Y.V."/>
        </authorList>
    </citation>
    <scope>NUCLEOTIDE SEQUENCE [LARGE SCALE GENOMIC DNA]</scope>
    <source>
        <strain evidence="3">C19</strain>
    </source>
</reference>
<name>F4QTJ2_9CAUL</name>
<evidence type="ECO:0000313" key="2">
    <source>
        <dbReference type="EMBL" id="EGF90062.1"/>
    </source>
</evidence>
<evidence type="ECO:0000256" key="1">
    <source>
        <dbReference type="ARBA" id="ARBA00022729"/>
    </source>
</evidence>
<dbReference type="EMBL" id="GL883080">
    <property type="protein sequence ID" value="EGF90062.1"/>
    <property type="molecule type" value="Genomic_DNA"/>
</dbReference>
<dbReference type="AlphaFoldDB" id="F4QTJ2"/>
<evidence type="ECO:0000313" key="3">
    <source>
        <dbReference type="Proteomes" id="UP000006512"/>
    </source>
</evidence>
<dbReference type="HOGENOM" id="CLU_036176_2_1_5"/>
<organism evidence="2 3">
    <name type="scientific">Asticcacaulis biprosthecium C19</name>
    <dbReference type="NCBI Taxonomy" id="715226"/>
    <lineage>
        <taxon>Bacteria</taxon>
        <taxon>Pseudomonadati</taxon>
        <taxon>Pseudomonadota</taxon>
        <taxon>Alphaproteobacteria</taxon>
        <taxon>Caulobacterales</taxon>
        <taxon>Caulobacteraceae</taxon>
        <taxon>Asticcacaulis</taxon>
    </lineage>
</organism>
<accession>F4QTJ2</accession>
<dbReference type="STRING" id="715226.ABI_44890"/>
<dbReference type="Gene3D" id="3.40.190.170">
    <property type="entry name" value="Bacterial extracellular solute-binding protein, family 7"/>
    <property type="match status" value="1"/>
</dbReference>
<dbReference type="SUPFAM" id="SSF53850">
    <property type="entry name" value="Periplasmic binding protein-like II"/>
    <property type="match status" value="1"/>
</dbReference>